<dbReference type="GO" id="GO:0006310">
    <property type="term" value="P:DNA recombination"/>
    <property type="evidence" value="ECO:0007669"/>
    <property type="project" value="UniProtKB-KW"/>
</dbReference>
<keyword evidence="1" id="KW-0227">DNA damage</keyword>
<keyword evidence="1" id="KW-0378">Hydrolase</keyword>
<evidence type="ECO:0000259" key="3">
    <source>
        <dbReference type="Pfam" id="PF21530"/>
    </source>
</evidence>
<feature type="domain" description="DNA helicase Pif1-like DEAD-box helicase" evidence="2">
    <location>
        <begin position="4"/>
        <end position="96"/>
    </location>
</feature>
<dbReference type="GO" id="GO:0043139">
    <property type="term" value="F:5'-3' DNA helicase activity"/>
    <property type="evidence" value="ECO:0007669"/>
    <property type="project" value="UniProtKB-EC"/>
</dbReference>
<sequence>MIATAKLFRMTDLLIVDEVSQGDKLLFECLDRSFRNIKRCKDLFGGIYVPFVGDWKQILPVVKRVSRPQIVNATLKTSYIWTSATKLKLSITMRVRIPLIVNEHVIRCFPGESREYLSSDTVDDENYHQYPQDFLNNLNPSGLQVYKITLKKGCPIMLLRNFDPTNGHCNGTRYTVTELNSHVIEAVLATGPHTGKCLFIPWISLMPSDNQFPFQLPRRQFPIKLAFSYTANKSQGQTLDHAMFTHG</sequence>
<protein>
    <recommendedName>
        <fullName evidence="1">ATP-dependent DNA helicase</fullName>
        <ecNumber evidence="1">5.6.2.3</ecNumber>
    </recommendedName>
</protein>
<dbReference type="Gene3D" id="3.40.50.300">
    <property type="entry name" value="P-loop containing nucleotide triphosphate hydrolases"/>
    <property type="match status" value="1"/>
</dbReference>
<feature type="domain" description="DNA helicase Pif1-like 2B" evidence="3">
    <location>
        <begin position="133"/>
        <end position="179"/>
    </location>
</feature>
<dbReference type="InterPro" id="IPR010285">
    <property type="entry name" value="DNA_helicase_pif1-like_DEAD"/>
</dbReference>
<comment type="cofactor">
    <cofactor evidence="1">
        <name>Mg(2+)</name>
        <dbReference type="ChEBI" id="CHEBI:18420"/>
    </cofactor>
</comment>
<organism evidence="4">
    <name type="scientific">Octopus bimaculoides</name>
    <name type="common">California two-spotted octopus</name>
    <dbReference type="NCBI Taxonomy" id="37653"/>
    <lineage>
        <taxon>Eukaryota</taxon>
        <taxon>Metazoa</taxon>
        <taxon>Spiralia</taxon>
        <taxon>Lophotrochozoa</taxon>
        <taxon>Mollusca</taxon>
        <taxon>Cephalopoda</taxon>
        <taxon>Coleoidea</taxon>
        <taxon>Octopodiformes</taxon>
        <taxon>Octopoda</taxon>
        <taxon>Incirrata</taxon>
        <taxon>Octopodidae</taxon>
        <taxon>Octopus</taxon>
    </lineage>
</organism>
<dbReference type="SUPFAM" id="SSF52540">
    <property type="entry name" value="P-loop containing nucleoside triphosphate hydrolases"/>
    <property type="match status" value="1"/>
</dbReference>
<dbReference type="GO" id="GO:0016887">
    <property type="term" value="F:ATP hydrolysis activity"/>
    <property type="evidence" value="ECO:0007669"/>
    <property type="project" value="RHEA"/>
</dbReference>
<evidence type="ECO:0000259" key="2">
    <source>
        <dbReference type="Pfam" id="PF05970"/>
    </source>
</evidence>
<gene>
    <name evidence="4" type="ORF">OCBIM_22033845mg</name>
</gene>
<dbReference type="GO" id="GO:0006281">
    <property type="term" value="P:DNA repair"/>
    <property type="evidence" value="ECO:0007669"/>
    <property type="project" value="UniProtKB-KW"/>
</dbReference>
<dbReference type="GO" id="GO:0005524">
    <property type="term" value="F:ATP binding"/>
    <property type="evidence" value="ECO:0007669"/>
    <property type="project" value="UniProtKB-KW"/>
</dbReference>
<proteinExistence type="inferred from homology"/>
<dbReference type="Pfam" id="PF21530">
    <property type="entry name" value="Pif1_2B_dom"/>
    <property type="match status" value="1"/>
</dbReference>
<keyword evidence="1" id="KW-0067">ATP-binding</keyword>
<dbReference type="EMBL" id="KQ421894">
    <property type="protein sequence ID" value="KOF76045.1"/>
    <property type="molecule type" value="Genomic_DNA"/>
</dbReference>
<dbReference type="Pfam" id="PF05970">
    <property type="entry name" value="PIF1"/>
    <property type="match status" value="1"/>
</dbReference>
<dbReference type="AlphaFoldDB" id="A0A0L8GHM7"/>
<dbReference type="InterPro" id="IPR027417">
    <property type="entry name" value="P-loop_NTPase"/>
</dbReference>
<dbReference type="GO" id="GO:0000723">
    <property type="term" value="P:telomere maintenance"/>
    <property type="evidence" value="ECO:0007669"/>
    <property type="project" value="InterPro"/>
</dbReference>
<evidence type="ECO:0000313" key="4">
    <source>
        <dbReference type="EMBL" id="KOF76045.1"/>
    </source>
</evidence>
<comment type="catalytic activity">
    <reaction evidence="1">
        <text>ATP + H2O = ADP + phosphate + H(+)</text>
        <dbReference type="Rhea" id="RHEA:13065"/>
        <dbReference type="ChEBI" id="CHEBI:15377"/>
        <dbReference type="ChEBI" id="CHEBI:15378"/>
        <dbReference type="ChEBI" id="CHEBI:30616"/>
        <dbReference type="ChEBI" id="CHEBI:43474"/>
        <dbReference type="ChEBI" id="CHEBI:456216"/>
        <dbReference type="EC" id="5.6.2.3"/>
    </reaction>
</comment>
<keyword evidence="1" id="KW-0347">Helicase</keyword>
<reference evidence="4" key="1">
    <citation type="submission" date="2015-07" db="EMBL/GenBank/DDBJ databases">
        <title>MeaNS - Measles Nucleotide Surveillance Program.</title>
        <authorList>
            <person name="Tran T."/>
            <person name="Druce J."/>
        </authorList>
    </citation>
    <scope>NUCLEOTIDE SEQUENCE</scope>
    <source>
        <strain evidence="4">UCB-OBI-ISO-001</strain>
        <tissue evidence="4">Gonad</tissue>
    </source>
</reference>
<dbReference type="PANTHER" id="PTHR10492">
    <property type="match status" value="1"/>
</dbReference>
<dbReference type="PANTHER" id="PTHR10492:SF57">
    <property type="entry name" value="ATP-DEPENDENT DNA HELICASE"/>
    <property type="match status" value="1"/>
</dbReference>
<keyword evidence="1" id="KW-0233">DNA recombination</keyword>
<comment type="similarity">
    <text evidence="1">Belongs to the helicase family.</text>
</comment>
<keyword evidence="1" id="KW-0547">Nucleotide-binding</keyword>
<name>A0A0L8GHM7_OCTBM</name>
<dbReference type="OrthoDB" id="9997116at2759"/>
<accession>A0A0L8GHM7</accession>
<evidence type="ECO:0000256" key="1">
    <source>
        <dbReference type="RuleBase" id="RU363044"/>
    </source>
</evidence>
<dbReference type="EC" id="5.6.2.3" evidence="1"/>
<keyword evidence="1" id="KW-0234">DNA repair</keyword>
<dbReference type="InterPro" id="IPR049163">
    <property type="entry name" value="Pif1-like_2B_dom"/>
</dbReference>